<dbReference type="PANTHER" id="PTHR23112">
    <property type="entry name" value="G PROTEIN-COUPLED RECEPTOR 157-RELATED"/>
    <property type="match status" value="1"/>
</dbReference>
<name>A0A1Y6LIY8_ZYMTR</name>
<dbReference type="GO" id="GO:0004930">
    <property type="term" value="F:G protein-coupled receptor activity"/>
    <property type="evidence" value="ECO:0007669"/>
    <property type="project" value="TreeGrafter"/>
</dbReference>
<dbReference type="Pfam" id="PF11710">
    <property type="entry name" value="Git3"/>
    <property type="match status" value="1"/>
</dbReference>
<accession>A0A1Y6LIY8</accession>
<feature type="transmembrane region" description="Helical" evidence="6">
    <location>
        <begin position="128"/>
        <end position="148"/>
    </location>
</feature>
<dbReference type="Gene3D" id="3.40.50.1820">
    <property type="entry name" value="alpha/beta hydrolase"/>
    <property type="match status" value="1"/>
</dbReference>
<evidence type="ECO:0000256" key="6">
    <source>
        <dbReference type="SAM" id="Phobius"/>
    </source>
</evidence>
<evidence type="ECO:0000259" key="7">
    <source>
        <dbReference type="Pfam" id="PF11710"/>
    </source>
</evidence>
<dbReference type="GO" id="GO:0005886">
    <property type="term" value="C:plasma membrane"/>
    <property type="evidence" value="ECO:0007669"/>
    <property type="project" value="TreeGrafter"/>
</dbReference>
<proteinExistence type="predicted"/>
<evidence type="ECO:0000256" key="3">
    <source>
        <dbReference type="ARBA" id="ARBA00022989"/>
    </source>
</evidence>
<keyword evidence="3 6" id="KW-1133">Transmembrane helix</keyword>
<keyword evidence="2 6" id="KW-0812">Transmembrane</keyword>
<dbReference type="EMBL" id="LT882680">
    <property type="protein sequence ID" value="SMY24432.1"/>
    <property type="molecule type" value="Genomic_DNA"/>
</dbReference>
<comment type="subcellular location">
    <subcellularLocation>
        <location evidence="1">Membrane</location>
        <topology evidence="1">Multi-pass membrane protein</topology>
    </subcellularLocation>
</comment>
<dbReference type="SUPFAM" id="SSF53474">
    <property type="entry name" value="alpha/beta-Hydrolases"/>
    <property type="match status" value="1"/>
</dbReference>
<dbReference type="InterPro" id="IPR029058">
    <property type="entry name" value="AB_hydrolase_fold"/>
</dbReference>
<dbReference type="Proteomes" id="UP000215453">
    <property type="component" value="Chromosome 5"/>
</dbReference>
<feature type="transmembrane region" description="Helical" evidence="6">
    <location>
        <begin position="12"/>
        <end position="32"/>
    </location>
</feature>
<feature type="compositionally biased region" description="Polar residues" evidence="5">
    <location>
        <begin position="234"/>
        <end position="246"/>
    </location>
</feature>
<evidence type="ECO:0000256" key="1">
    <source>
        <dbReference type="ARBA" id="ARBA00004141"/>
    </source>
</evidence>
<feature type="domain" description="BD-FAE-like" evidence="8">
    <location>
        <begin position="435"/>
        <end position="662"/>
    </location>
</feature>
<keyword evidence="4 6" id="KW-0472">Membrane</keyword>
<dbReference type="Gene3D" id="1.20.1070.10">
    <property type="entry name" value="Rhodopsin 7-helix transmembrane proteins"/>
    <property type="match status" value="1"/>
</dbReference>
<dbReference type="InterPro" id="IPR049492">
    <property type="entry name" value="BD-FAE-like_dom"/>
</dbReference>
<evidence type="ECO:0008006" key="11">
    <source>
        <dbReference type="Google" id="ProtNLM"/>
    </source>
</evidence>
<dbReference type="InterPro" id="IPR023041">
    <property type="entry name" value="Glucose_rcpt_Git3-like_N"/>
</dbReference>
<evidence type="ECO:0000256" key="4">
    <source>
        <dbReference type="ARBA" id="ARBA00023136"/>
    </source>
</evidence>
<dbReference type="AlphaFoldDB" id="A0A1Y6LIY8"/>
<feature type="transmembrane region" description="Helical" evidence="6">
    <location>
        <begin position="87"/>
        <end position="107"/>
    </location>
</feature>
<feature type="domain" description="Glucose receptor Git3-like N-terminal" evidence="7">
    <location>
        <begin position="8"/>
        <end position="194"/>
    </location>
</feature>
<evidence type="ECO:0000256" key="5">
    <source>
        <dbReference type="SAM" id="MobiDB-lite"/>
    </source>
</evidence>
<evidence type="ECO:0000256" key="2">
    <source>
        <dbReference type="ARBA" id="ARBA00022692"/>
    </source>
</evidence>
<evidence type="ECO:0000259" key="8">
    <source>
        <dbReference type="Pfam" id="PF20434"/>
    </source>
</evidence>
<feature type="compositionally biased region" description="Basic and acidic residues" evidence="5">
    <location>
        <begin position="220"/>
        <end position="232"/>
    </location>
</feature>
<reference evidence="9 10" key="1">
    <citation type="submission" date="2016-10" db="EMBL/GenBank/DDBJ databases">
        <authorList>
            <person name="Varghese N."/>
        </authorList>
    </citation>
    <scope>NUCLEOTIDE SEQUENCE [LARGE SCALE GENOMIC DNA]</scope>
</reference>
<dbReference type="SUPFAM" id="SSF81321">
    <property type="entry name" value="Family A G protein-coupled receptor-like"/>
    <property type="match status" value="1"/>
</dbReference>
<protein>
    <recommendedName>
        <fullName evidence="11">Glucose receptor Git3 N-terminal domain-containing protein</fullName>
    </recommendedName>
</protein>
<dbReference type="GO" id="GO:0007189">
    <property type="term" value="P:adenylate cyclase-activating G protein-coupled receptor signaling pathway"/>
    <property type="evidence" value="ECO:0007669"/>
    <property type="project" value="TreeGrafter"/>
</dbReference>
<feature type="transmembrane region" description="Helical" evidence="6">
    <location>
        <begin position="168"/>
        <end position="187"/>
    </location>
</feature>
<evidence type="ECO:0000313" key="10">
    <source>
        <dbReference type="Proteomes" id="UP000215453"/>
    </source>
</evidence>
<evidence type="ECO:0000313" key="9">
    <source>
        <dbReference type="EMBL" id="SMY24432.1"/>
    </source>
</evidence>
<feature type="transmembrane region" description="Helical" evidence="6">
    <location>
        <begin position="304"/>
        <end position="322"/>
    </location>
</feature>
<organism evidence="9 10">
    <name type="scientific">Zymoseptoria tritici ST99CH_1A5</name>
    <dbReference type="NCBI Taxonomy" id="1276529"/>
    <lineage>
        <taxon>Eukaryota</taxon>
        <taxon>Fungi</taxon>
        <taxon>Dikarya</taxon>
        <taxon>Ascomycota</taxon>
        <taxon>Pezizomycotina</taxon>
        <taxon>Dothideomycetes</taxon>
        <taxon>Dothideomycetidae</taxon>
        <taxon>Mycosphaerellales</taxon>
        <taxon>Mycosphaerellaceae</taxon>
        <taxon>Zymoseptoria</taxon>
    </lineage>
</organism>
<dbReference type="PANTHER" id="PTHR23112:SF37">
    <property type="entry name" value="G PROTEIN-COUPLED RECEPTOR GPR1"/>
    <property type="match status" value="1"/>
</dbReference>
<sequence length="704" mass="77425">MPLHLEVAIPTLVGSALSCIATTIVAVLYILFPPEWHFRQALILNLLIADWMNSLNNTISGSYALAHRDKGIAPGAACTINGYVGQFSVQAIDFNILIVSISVLVTIRKKTFVVAPTRGKMLGVCAMAWIPSIITSNIALGLNAYGSVSGNWCWIKPQYTDLRYALTHSWRMAIFFITIGIYTYVYIHLARFYDNMQSVGTTTHDNEAHDDEVELTAVHDPPRVPEDVHKGSTDGMTVNSSTSHTLPGSKHEYQVTTKPVELPRSDSTSKTLPPPSPRPVSRPQPPRPVASMNRRRTRDLRKMLLLNGYPLLYIALWIPGIMNRLWESTTGKSPLWLQALQSSTQYIGLGNTITLNQNALTNPPPDETLRPHLCEISALLKDSVKCCGMEQPGLHVPLVKLQHPRLTDIAIEMSDIKATETIVYKTVGDLEISFDLYLSDNAKNVPVFLWFHGGGLIQGHRNSLTPSMRKAVKKHALAVISADYRLAPQASADEILSDVQDCVSFIRTKLSSAVPAGTIDTTRLAVSGSSAGGYLALLAGLYVDPKPNVIAPIYPITDPLGTFFTNPQPPAMGRPFVELETVAPFLDPKSPQVANNDGGDRSSMYIRMQHDANLAKLLRIPEGKDADKWRVSKQIYARRIPPAYVLHGDADTAVGVEQADEVVGAMVGCGIEVVYERPHGKDHFLDAGADYDNEAFWVFVKQHL</sequence>
<feature type="region of interest" description="Disordered" evidence="5">
    <location>
        <begin position="215"/>
        <end position="295"/>
    </location>
</feature>
<gene>
    <name evidence="9" type="ORF">ZT1A5_G5873</name>
</gene>
<feature type="compositionally biased region" description="Pro residues" evidence="5">
    <location>
        <begin position="272"/>
        <end position="288"/>
    </location>
</feature>
<dbReference type="Pfam" id="PF20434">
    <property type="entry name" value="BD-FAE"/>
    <property type="match status" value="1"/>
</dbReference>